<dbReference type="InterPro" id="IPR036691">
    <property type="entry name" value="Endo/exonu/phosph_ase_sf"/>
</dbReference>
<protein>
    <submittedName>
        <fullName evidence="1">RNA-directed DNA polymerase, eukaryota, Reverse transcriptase zinc-binding domain protein</fullName>
    </submittedName>
</protein>
<name>A0A2U1N5Y4_ARTAN</name>
<evidence type="ECO:0000313" key="2">
    <source>
        <dbReference type="Proteomes" id="UP000245207"/>
    </source>
</evidence>
<dbReference type="EMBL" id="PKPP01003541">
    <property type="protein sequence ID" value="PWA68911.1"/>
    <property type="molecule type" value="Genomic_DNA"/>
</dbReference>
<sequence length="317" mass="37417">MWGNYTFDYAFSLSRDRSGGLISVWDLNYFFKEQIWCDDWYIIVKGRWATSDNVFFMINIYGPQEMVDKIAMWNRLLEFIRHHEGHFVLFGDLNEVGDQSEHHGTEFHRPSANTFNTFIDDAGLLELLLGGRNFTWMNKAGSKMSKLDRFLISQNVTDIFPDVKATALPRGWLDHTPILLNCNKIDYGPVPFTFFHSWFHRDGFDDCIRKAYNECSLANPQMPYHKKLKWIKQNIKEWNRLAKNIEASKKQEVLRKLNDIEEKIDSNTASDSEKEDRLKLLKERDDIQQLEDMDLMQKARVNGMLKETKIQNSFMVY</sequence>
<dbReference type="PANTHER" id="PTHR33710">
    <property type="entry name" value="BNAC02G09200D PROTEIN"/>
    <property type="match status" value="1"/>
</dbReference>
<dbReference type="Gene3D" id="3.60.10.10">
    <property type="entry name" value="Endonuclease/exonuclease/phosphatase"/>
    <property type="match status" value="1"/>
</dbReference>
<organism evidence="1 2">
    <name type="scientific">Artemisia annua</name>
    <name type="common">Sweet wormwood</name>
    <dbReference type="NCBI Taxonomy" id="35608"/>
    <lineage>
        <taxon>Eukaryota</taxon>
        <taxon>Viridiplantae</taxon>
        <taxon>Streptophyta</taxon>
        <taxon>Embryophyta</taxon>
        <taxon>Tracheophyta</taxon>
        <taxon>Spermatophyta</taxon>
        <taxon>Magnoliopsida</taxon>
        <taxon>eudicotyledons</taxon>
        <taxon>Gunneridae</taxon>
        <taxon>Pentapetalae</taxon>
        <taxon>asterids</taxon>
        <taxon>campanulids</taxon>
        <taxon>Asterales</taxon>
        <taxon>Asteraceae</taxon>
        <taxon>Asteroideae</taxon>
        <taxon>Anthemideae</taxon>
        <taxon>Artemisiinae</taxon>
        <taxon>Artemisia</taxon>
    </lineage>
</organism>
<dbReference type="SUPFAM" id="SSF56219">
    <property type="entry name" value="DNase I-like"/>
    <property type="match status" value="1"/>
</dbReference>
<keyword evidence="1" id="KW-0808">Transferase</keyword>
<proteinExistence type="predicted"/>
<reference evidence="1 2" key="1">
    <citation type="journal article" date="2018" name="Mol. Plant">
        <title>The genome of Artemisia annua provides insight into the evolution of Asteraceae family and artemisinin biosynthesis.</title>
        <authorList>
            <person name="Shen Q."/>
            <person name="Zhang L."/>
            <person name="Liao Z."/>
            <person name="Wang S."/>
            <person name="Yan T."/>
            <person name="Shi P."/>
            <person name="Liu M."/>
            <person name="Fu X."/>
            <person name="Pan Q."/>
            <person name="Wang Y."/>
            <person name="Lv Z."/>
            <person name="Lu X."/>
            <person name="Zhang F."/>
            <person name="Jiang W."/>
            <person name="Ma Y."/>
            <person name="Chen M."/>
            <person name="Hao X."/>
            <person name="Li L."/>
            <person name="Tang Y."/>
            <person name="Lv G."/>
            <person name="Zhou Y."/>
            <person name="Sun X."/>
            <person name="Brodelius P.E."/>
            <person name="Rose J.K.C."/>
            <person name="Tang K."/>
        </authorList>
    </citation>
    <scope>NUCLEOTIDE SEQUENCE [LARGE SCALE GENOMIC DNA]</scope>
    <source>
        <strain evidence="2">cv. Huhao1</strain>
        <tissue evidence="1">Leaf</tissue>
    </source>
</reference>
<evidence type="ECO:0000313" key="1">
    <source>
        <dbReference type="EMBL" id="PWA68911.1"/>
    </source>
</evidence>
<dbReference type="OrthoDB" id="1906115at2759"/>
<comment type="caution">
    <text evidence="1">The sequence shown here is derived from an EMBL/GenBank/DDBJ whole genome shotgun (WGS) entry which is preliminary data.</text>
</comment>
<accession>A0A2U1N5Y4</accession>
<dbReference type="AlphaFoldDB" id="A0A2U1N5Y4"/>
<gene>
    <name evidence="1" type="ORF">CTI12_AA304600</name>
</gene>
<dbReference type="Proteomes" id="UP000245207">
    <property type="component" value="Unassembled WGS sequence"/>
</dbReference>
<keyword evidence="2" id="KW-1185">Reference proteome</keyword>
<keyword evidence="1" id="KW-0695">RNA-directed DNA polymerase</keyword>
<dbReference type="STRING" id="35608.A0A2U1N5Y4"/>
<dbReference type="GO" id="GO:0003964">
    <property type="term" value="F:RNA-directed DNA polymerase activity"/>
    <property type="evidence" value="ECO:0007669"/>
    <property type="project" value="UniProtKB-KW"/>
</dbReference>
<keyword evidence="1" id="KW-0548">Nucleotidyltransferase</keyword>
<dbReference type="PANTHER" id="PTHR33710:SF64">
    <property type="entry name" value="ENDONUCLEASE_EXONUCLEASE_PHOSPHATASE DOMAIN-CONTAINING PROTEIN"/>
    <property type="match status" value="1"/>
</dbReference>